<comment type="similarity">
    <text evidence="3 10">Belongs to the ATPase gamma chain family.</text>
</comment>
<dbReference type="GO" id="GO:0045259">
    <property type="term" value="C:proton-transporting ATP synthase complex"/>
    <property type="evidence" value="ECO:0007669"/>
    <property type="project" value="UniProtKB-KW"/>
</dbReference>
<keyword evidence="6 10" id="KW-0406">Ion transport</keyword>
<reference evidence="12 13" key="1">
    <citation type="submission" date="2018-10" db="EMBL/GenBank/DDBJ databases">
        <title>Isolation from cow dung.</title>
        <authorList>
            <person name="Ling L."/>
        </authorList>
    </citation>
    <scope>NUCLEOTIDE SEQUENCE [LARGE SCALE GENOMIC DNA]</scope>
    <source>
        <strain evidence="12 13">NEAU-LL90</strain>
    </source>
</reference>
<dbReference type="InterPro" id="IPR035968">
    <property type="entry name" value="ATP_synth_F1_ATPase_gsu"/>
</dbReference>
<dbReference type="SUPFAM" id="SSF52943">
    <property type="entry name" value="ATP synthase (F1-ATPase), gamma subunit"/>
    <property type="match status" value="1"/>
</dbReference>
<dbReference type="Gene3D" id="3.40.1380.10">
    <property type="match status" value="1"/>
</dbReference>
<evidence type="ECO:0000313" key="13">
    <source>
        <dbReference type="Proteomes" id="UP000279275"/>
    </source>
</evidence>
<dbReference type="RefSeq" id="WP_122188775.1">
    <property type="nucleotide sequence ID" value="NZ_RFFH01000006.1"/>
</dbReference>
<dbReference type="GO" id="GO:0005886">
    <property type="term" value="C:plasma membrane"/>
    <property type="evidence" value="ECO:0007669"/>
    <property type="project" value="UniProtKB-SubCell"/>
</dbReference>
<comment type="subunit">
    <text evidence="10">F-type ATPases have 2 components, CF(1) - the catalytic core - and CF(0) - the membrane proton channel. CF(1) has five subunits: alpha(3), beta(3), gamma(1), delta(1), epsilon(1). CF(0) has three main subunits: a, b and c.</text>
</comment>
<dbReference type="PANTHER" id="PTHR11693:SF22">
    <property type="entry name" value="ATP SYNTHASE SUBUNIT GAMMA, MITOCHONDRIAL"/>
    <property type="match status" value="1"/>
</dbReference>
<protein>
    <recommendedName>
        <fullName evidence="10">ATP synthase gamma chain</fullName>
    </recommendedName>
    <alternativeName>
        <fullName evidence="10">ATP synthase F1 sector gamma subunit</fullName>
    </alternativeName>
    <alternativeName>
        <fullName evidence="10">F-ATPase gamma subunit</fullName>
    </alternativeName>
</protein>
<keyword evidence="5 10" id="KW-0375">Hydrogen ion transport</keyword>
<evidence type="ECO:0000256" key="5">
    <source>
        <dbReference type="ARBA" id="ARBA00022781"/>
    </source>
</evidence>
<feature type="coiled-coil region" evidence="11">
    <location>
        <begin position="276"/>
        <end position="303"/>
    </location>
</feature>
<dbReference type="AlphaFoldDB" id="A0A3M2L4J2"/>
<keyword evidence="11" id="KW-0175">Coiled coil</keyword>
<dbReference type="PRINTS" id="PR00126">
    <property type="entry name" value="ATPASEGAMMA"/>
</dbReference>
<proteinExistence type="inferred from homology"/>
<evidence type="ECO:0000256" key="11">
    <source>
        <dbReference type="SAM" id="Coils"/>
    </source>
</evidence>
<dbReference type="Pfam" id="PF00231">
    <property type="entry name" value="ATP-synt"/>
    <property type="match status" value="1"/>
</dbReference>
<dbReference type="InterPro" id="IPR000131">
    <property type="entry name" value="ATP_synth_F1_gsu"/>
</dbReference>
<evidence type="ECO:0000256" key="10">
    <source>
        <dbReference type="HAMAP-Rule" id="MF_00815"/>
    </source>
</evidence>
<keyword evidence="12" id="KW-0378">Hydrolase</keyword>
<dbReference type="Proteomes" id="UP000279275">
    <property type="component" value="Unassembled WGS sequence"/>
</dbReference>
<dbReference type="GO" id="GO:0046933">
    <property type="term" value="F:proton-transporting ATP synthase activity, rotational mechanism"/>
    <property type="evidence" value="ECO:0007669"/>
    <property type="project" value="UniProtKB-UniRule"/>
</dbReference>
<keyword evidence="13" id="KW-1185">Reference proteome</keyword>
<dbReference type="PROSITE" id="PS00153">
    <property type="entry name" value="ATPASE_GAMMA"/>
    <property type="match status" value="1"/>
</dbReference>
<dbReference type="NCBIfam" id="NF004145">
    <property type="entry name" value="PRK05621.1-2"/>
    <property type="match status" value="1"/>
</dbReference>
<dbReference type="InterPro" id="IPR023632">
    <property type="entry name" value="ATP_synth_F1_gsu_CS"/>
</dbReference>
<evidence type="ECO:0000256" key="8">
    <source>
        <dbReference type="ARBA" id="ARBA00023196"/>
    </source>
</evidence>
<sequence length="321" mass="35024">MASVRELRSRIRSVSSIKKITKAQELIATSRISKAQARVAAAKPYAEEITKVLSELASASANLNHPLLTERPNARRAAVLVITSDRGMCGGYNSNVLKRTEELLTTLRSEGKEPLLYVMGAKGLTYYTFRKRSVQTAWTGFSQQPNYTDASGACNHLVEAFMAGSEGEVAAPNGVGTMEGVDELHIVYTRFVSMLSQQPEVRRLAPIQVTYVDENFKQGEDAFSDSPDADVHPLYEFEPDAEKLLGSLLPKYVSARIYSSLLEAAASESAARRTAMKAATDNANEMQRNLTRIANSLRQAQITQEITEIVGGANALAAESD</sequence>
<evidence type="ECO:0000256" key="6">
    <source>
        <dbReference type="ARBA" id="ARBA00023065"/>
    </source>
</evidence>
<name>A0A3M2L4J2_9NOCA</name>
<accession>A0A3M2L4J2</accession>
<dbReference type="NCBIfam" id="TIGR01146">
    <property type="entry name" value="ATPsyn_F1gamma"/>
    <property type="match status" value="1"/>
</dbReference>
<dbReference type="CDD" id="cd12151">
    <property type="entry name" value="F1-ATPase_gamma"/>
    <property type="match status" value="1"/>
</dbReference>
<keyword evidence="10" id="KW-1003">Cell membrane</keyword>
<evidence type="ECO:0000256" key="3">
    <source>
        <dbReference type="ARBA" id="ARBA00007681"/>
    </source>
</evidence>
<evidence type="ECO:0000256" key="1">
    <source>
        <dbReference type="ARBA" id="ARBA00003456"/>
    </source>
</evidence>
<dbReference type="Gene3D" id="1.10.287.80">
    <property type="entry name" value="ATP synthase, gamma subunit, helix hairpin domain"/>
    <property type="match status" value="2"/>
</dbReference>
<dbReference type="GO" id="GO:0042777">
    <property type="term" value="P:proton motive force-driven plasma membrane ATP synthesis"/>
    <property type="evidence" value="ECO:0007669"/>
    <property type="project" value="UniProtKB-UniRule"/>
</dbReference>
<gene>
    <name evidence="10" type="primary">atpG</name>
    <name evidence="12" type="ORF">EBN03_15600</name>
</gene>
<evidence type="ECO:0000256" key="9">
    <source>
        <dbReference type="ARBA" id="ARBA00023310"/>
    </source>
</evidence>
<dbReference type="OrthoDB" id="9812769at2"/>
<evidence type="ECO:0000256" key="7">
    <source>
        <dbReference type="ARBA" id="ARBA00023136"/>
    </source>
</evidence>
<dbReference type="EMBL" id="RFFH01000006">
    <property type="protein sequence ID" value="RMI31640.1"/>
    <property type="molecule type" value="Genomic_DNA"/>
</dbReference>
<dbReference type="PANTHER" id="PTHR11693">
    <property type="entry name" value="ATP SYNTHASE GAMMA CHAIN"/>
    <property type="match status" value="1"/>
</dbReference>
<evidence type="ECO:0000256" key="2">
    <source>
        <dbReference type="ARBA" id="ARBA00004170"/>
    </source>
</evidence>
<organism evidence="12 13">
    <name type="scientific">Nocardia stercoris</name>
    <dbReference type="NCBI Taxonomy" id="2483361"/>
    <lineage>
        <taxon>Bacteria</taxon>
        <taxon>Bacillati</taxon>
        <taxon>Actinomycetota</taxon>
        <taxon>Actinomycetes</taxon>
        <taxon>Mycobacteriales</taxon>
        <taxon>Nocardiaceae</taxon>
        <taxon>Nocardia</taxon>
    </lineage>
</organism>
<dbReference type="GO" id="GO:0005524">
    <property type="term" value="F:ATP binding"/>
    <property type="evidence" value="ECO:0007669"/>
    <property type="project" value="UniProtKB-UniRule"/>
</dbReference>
<comment type="function">
    <text evidence="1 10">Produces ATP from ADP in the presence of a proton gradient across the membrane. The gamma chain is believed to be important in regulating ATPase activity and the flow of protons through the CF(0) complex.</text>
</comment>
<comment type="caution">
    <text evidence="12">The sequence shown here is derived from an EMBL/GenBank/DDBJ whole genome shotgun (WGS) entry which is preliminary data.</text>
</comment>
<keyword evidence="7 10" id="KW-0472">Membrane</keyword>
<dbReference type="HAMAP" id="MF_00815">
    <property type="entry name" value="ATP_synth_gamma_bact"/>
    <property type="match status" value="1"/>
</dbReference>
<evidence type="ECO:0000256" key="4">
    <source>
        <dbReference type="ARBA" id="ARBA00022448"/>
    </source>
</evidence>
<comment type="subcellular location">
    <subcellularLocation>
        <location evidence="10">Cell membrane</location>
        <topology evidence="10">Peripheral membrane protein</topology>
    </subcellularLocation>
    <subcellularLocation>
        <location evidence="2">Membrane</location>
        <topology evidence="2">Peripheral membrane protein</topology>
    </subcellularLocation>
</comment>
<evidence type="ECO:0000313" key="12">
    <source>
        <dbReference type="EMBL" id="RMI31640.1"/>
    </source>
</evidence>
<dbReference type="GO" id="GO:0016787">
    <property type="term" value="F:hydrolase activity"/>
    <property type="evidence" value="ECO:0007669"/>
    <property type="project" value="UniProtKB-KW"/>
</dbReference>
<keyword evidence="4 10" id="KW-0813">Transport</keyword>
<keyword evidence="8 10" id="KW-0139">CF(1)</keyword>
<keyword evidence="9 10" id="KW-0066">ATP synthesis</keyword>